<evidence type="ECO:0000313" key="11">
    <source>
        <dbReference type="Proteomes" id="UP000008363"/>
    </source>
</evidence>
<dbReference type="SUPFAM" id="SSF56645">
    <property type="entry name" value="Acyl-CoA dehydrogenase NM domain-like"/>
    <property type="match status" value="1"/>
</dbReference>
<dbReference type="InterPro" id="IPR013786">
    <property type="entry name" value="AcylCoA_DH/ox_N"/>
</dbReference>
<dbReference type="Gene3D" id="2.40.110.10">
    <property type="entry name" value="Butyryl-CoA Dehydrogenase, subunit A, domain 2"/>
    <property type="match status" value="1"/>
</dbReference>
<dbReference type="Pfam" id="PF02770">
    <property type="entry name" value="Acyl-CoA_dh_M"/>
    <property type="match status" value="1"/>
</dbReference>
<feature type="domain" description="Acyl-CoA dehydrogenase/oxidase C-terminal" evidence="7">
    <location>
        <begin position="255"/>
        <end position="415"/>
    </location>
</feature>
<evidence type="ECO:0000259" key="8">
    <source>
        <dbReference type="Pfam" id="PF02770"/>
    </source>
</evidence>
<dbReference type="EMBL" id="BAHC01000171">
    <property type="protein sequence ID" value="GAB92361.1"/>
    <property type="molecule type" value="Genomic_DNA"/>
</dbReference>
<evidence type="ECO:0000256" key="3">
    <source>
        <dbReference type="ARBA" id="ARBA00022630"/>
    </source>
</evidence>
<proteinExistence type="inferred from homology"/>
<dbReference type="InterPro" id="IPR009100">
    <property type="entry name" value="AcylCoA_DH/oxidase_NM_dom_sf"/>
</dbReference>
<dbReference type="RefSeq" id="WP_006336706.1">
    <property type="nucleotide sequence ID" value="NZ_BAHC01000171.1"/>
</dbReference>
<dbReference type="GO" id="GO:0016627">
    <property type="term" value="F:oxidoreductase activity, acting on the CH-CH group of donors"/>
    <property type="evidence" value="ECO:0007669"/>
    <property type="project" value="InterPro"/>
</dbReference>
<name>K6WF45_9ACTN</name>
<dbReference type="Pfam" id="PF02771">
    <property type="entry name" value="Acyl-CoA_dh_N"/>
    <property type="match status" value="1"/>
</dbReference>
<dbReference type="Gene3D" id="1.20.140.10">
    <property type="entry name" value="Butyryl-CoA Dehydrogenase, subunit A, domain 3"/>
    <property type="match status" value="1"/>
</dbReference>
<evidence type="ECO:0000256" key="5">
    <source>
        <dbReference type="ARBA" id="ARBA00023002"/>
    </source>
</evidence>
<dbReference type="eggNOG" id="COG1960">
    <property type="taxonomic scope" value="Bacteria"/>
</dbReference>
<keyword evidence="11" id="KW-1185">Reference proteome</keyword>
<keyword evidence="5 6" id="KW-0560">Oxidoreductase</keyword>
<dbReference type="SUPFAM" id="SSF47203">
    <property type="entry name" value="Acyl-CoA dehydrogenase C-terminal domain-like"/>
    <property type="match status" value="1"/>
</dbReference>
<evidence type="ECO:0000259" key="9">
    <source>
        <dbReference type="Pfam" id="PF02771"/>
    </source>
</evidence>
<dbReference type="Pfam" id="PF00441">
    <property type="entry name" value="Acyl-CoA_dh_1"/>
    <property type="match status" value="1"/>
</dbReference>
<evidence type="ECO:0000256" key="6">
    <source>
        <dbReference type="RuleBase" id="RU362125"/>
    </source>
</evidence>
<organism evidence="10 11">
    <name type="scientific">Gordonia rhizosphera NBRC 16068</name>
    <dbReference type="NCBI Taxonomy" id="1108045"/>
    <lineage>
        <taxon>Bacteria</taxon>
        <taxon>Bacillati</taxon>
        <taxon>Actinomycetota</taxon>
        <taxon>Actinomycetes</taxon>
        <taxon>Mycobacteriales</taxon>
        <taxon>Gordoniaceae</taxon>
        <taxon>Gordonia</taxon>
    </lineage>
</organism>
<evidence type="ECO:0000313" key="10">
    <source>
        <dbReference type="EMBL" id="GAB92361.1"/>
    </source>
</evidence>
<dbReference type="AlphaFoldDB" id="K6WF45"/>
<evidence type="ECO:0000256" key="4">
    <source>
        <dbReference type="ARBA" id="ARBA00022827"/>
    </source>
</evidence>
<dbReference type="GO" id="GO:0050660">
    <property type="term" value="F:flavin adenine dinucleotide binding"/>
    <property type="evidence" value="ECO:0007669"/>
    <property type="project" value="InterPro"/>
</dbReference>
<evidence type="ECO:0000256" key="2">
    <source>
        <dbReference type="ARBA" id="ARBA00009347"/>
    </source>
</evidence>
<dbReference type="InterPro" id="IPR052161">
    <property type="entry name" value="Mycobact_Acyl-CoA_DH"/>
</dbReference>
<evidence type="ECO:0000259" key="7">
    <source>
        <dbReference type="Pfam" id="PF00441"/>
    </source>
</evidence>
<dbReference type="GO" id="GO:0005886">
    <property type="term" value="C:plasma membrane"/>
    <property type="evidence" value="ECO:0007669"/>
    <property type="project" value="TreeGrafter"/>
</dbReference>
<keyword evidence="4 6" id="KW-0274">FAD</keyword>
<dbReference type="InterPro" id="IPR036250">
    <property type="entry name" value="AcylCo_DH-like_C"/>
</dbReference>
<protein>
    <submittedName>
        <fullName evidence="10">Putative acyl-CoA dehydrogenase</fullName>
    </submittedName>
</protein>
<dbReference type="Gene3D" id="1.10.540.10">
    <property type="entry name" value="Acyl-CoA dehydrogenase/oxidase, N-terminal domain"/>
    <property type="match status" value="1"/>
</dbReference>
<accession>K6WF45</accession>
<feature type="domain" description="Acyl-CoA oxidase/dehydrogenase middle" evidence="8">
    <location>
        <begin position="148"/>
        <end position="231"/>
    </location>
</feature>
<dbReference type="Proteomes" id="UP000008363">
    <property type="component" value="Unassembled WGS sequence"/>
</dbReference>
<gene>
    <name evidence="10" type="ORF">GORHZ_171_00340</name>
</gene>
<dbReference type="InterPro" id="IPR046373">
    <property type="entry name" value="Acyl-CoA_Oxase/DH_mid-dom_sf"/>
</dbReference>
<sequence>MNPVESELVVDMGEELAEFRASMRDWIGGSAPRGLADLVDWYDGATILAGSNRNVHADALASPEYAAWERALVDEGLIYPHWPVAAGGKGWTEVQTAIFAQECERVGVPRVKRGFSADLVGTALLSHGTAEQQAFFLPRIVAGTDRYCQGFSEPNHGSDLAGVTTRGVVDGDEIVVTGQKVWTSAYEPANMIFVLCRTDPAAPRRDALSFVLLPFGPDNNIEVRGIRQMTGAIEFAEDFLDGARAPLFNVIGGLGNGWAVAMSTLATERGADLLGSYLGYARELRALIDHAHETGAVDDPLLRQRLARAYVDVQIMRAQAAIALSNAASGQPSDTLGFVSKLQWSEYGLRLGQLAVDVAGVDGIIRPDVQAPGAPAFVGDYRTDRWQDLLLSGRGATIFSGSNEIQRNIIAEQVLQLPREPRGIKPVENQAQQVSS</sequence>
<dbReference type="PANTHER" id="PTHR43292:SF3">
    <property type="entry name" value="ACYL-COA DEHYDROGENASE FADE29"/>
    <property type="match status" value="1"/>
</dbReference>
<dbReference type="InterPro" id="IPR006091">
    <property type="entry name" value="Acyl-CoA_Oxase/DH_mid-dom"/>
</dbReference>
<reference evidence="10 11" key="1">
    <citation type="submission" date="2012-08" db="EMBL/GenBank/DDBJ databases">
        <title>Whole genome shotgun sequence of Gordonia rhizosphera NBRC 16068.</title>
        <authorList>
            <person name="Takarada H."/>
            <person name="Isaki S."/>
            <person name="Hosoyama A."/>
            <person name="Tsuchikane K."/>
            <person name="Katsumata H."/>
            <person name="Baba S."/>
            <person name="Ohji S."/>
            <person name="Yamazaki S."/>
            <person name="Fujita N."/>
        </authorList>
    </citation>
    <scope>NUCLEOTIDE SEQUENCE [LARGE SCALE GENOMIC DNA]</scope>
    <source>
        <strain evidence="10 11">NBRC 16068</strain>
    </source>
</reference>
<feature type="domain" description="Acyl-CoA dehydrogenase/oxidase N-terminal" evidence="9">
    <location>
        <begin position="69"/>
        <end position="143"/>
    </location>
</feature>
<dbReference type="InterPro" id="IPR009075">
    <property type="entry name" value="AcylCo_DH/oxidase_C"/>
</dbReference>
<dbReference type="OrthoDB" id="4577375at2"/>
<keyword evidence="3 6" id="KW-0285">Flavoprotein</keyword>
<evidence type="ECO:0000256" key="1">
    <source>
        <dbReference type="ARBA" id="ARBA00001974"/>
    </source>
</evidence>
<comment type="similarity">
    <text evidence="2 6">Belongs to the acyl-CoA dehydrogenase family.</text>
</comment>
<comment type="cofactor">
    <cofactor evidence="1 6">
        <name>FAD</name>
        <dbReference type="ChEBI" id="CHEBI:57692"/>
    </cofactor>
</comment>
<comment type="caution">
    <text evidence="10">The sequence shown here is derived from an EMBL/GenBank/DDBJ whole genome shotgun (WGS) entry which is preliminary data.</text>
</comment>
<dbReference type="STRING" id="1108045.GORHZ_171_00340"/>
<dbReference type="InterPro" id="IPR037069">
    <property type="entry name" value="AcylCoA_DH/ox_N_sf"/>
</dbReference>
<dbReference type="PANTHER" id="PTHR43292">
    <property type="entry name" value="ACYL-COA DEHYDROGENASE"/>
    <property type="match status" value="1"/>
</dbReference>